<organism evidence="1">
    <name type="scientific">virus sp. ctiha2</name>
    <dbReference type="NCBI Taxonomy" id="2827299"/>
    <lineage>
        <taxon>Viruses</taxon>
    </lineage>
</organism>
<protein>
    <submittedName>
        <fullName evidence="1">Uncharacterized protein</fullName>
    </submittedName>
</protein>
<dbReference type="EMBL" id="BK059104">
    <property type="protein sequence ID" value="DAE30602.1"/>
    <property type="molecule type" value="Genomic_DNA"/>
</dbReference>
<name>A0A8S5RHK6_9VIRU</name>
<sequence>MNKDKDDNNMSAEQMLEIFIKTRPHLFDHIYKECNLIHNQEPLEKGNETYLYFNNEDLNISKAIIYDYGNNRANKMGHILIAATED</sequence>
<reference evidence="1" key="1">
    <citation type="journal article" date="2021" name="Proc. Natl. Acad. Sci. U.S.A.">
        <title>A Catalog of Tens of Thousands of Viruses from Human Metagenomes Reveals Hidden Associations with Chronic Diseases.</title>
        <authorList>
            <person name="Tisza M.J."/>
            <person name="Buck C.B."/>
        </authorList>
    </citation>
    <scope>NUCLEOTIDE SEQUENCE</scope>
    <source>
        <strain evidence="1">Ctiha2</strain>
    </source>
</reference>
<accession>A0A8S5RHK6</accession>
<evidence type="ECO:0000313" key="1">
    <source>
        <dbReference type="EMBL" id="DAE30602.1"/>
    </source>
</evidence>
<proteinExistence type="predicted"/>